<accession>A0A0D1W4H8</accession>
<dbReference type="EMBL" id="KN846952">
    <property type="protein sequence ID" value="KIV83600.1"/>
    <property type="molecule type" value="Genomic_DNA"/>
</dbReference>
<dbReference type="Proteomes" id="UP000053599">
    <property type="component" value="Unassembled WGS sequence"/>
</dbReference>
<dbReference type="AlphaFoldDB" id="A0A0D1W4H8"/>
<evidence type="ECO:0000313" key="5">
    <source>
        <dbReference type="Proteomes" id="UP000053599"/>
    </source>
</evidence>
<name>A0A0D1W4H8_9EURO</name>
<evidence type="ECO:0000256" key="1">
    <source>
        <dbReference type="SAM" id="Coils"/>
    </source>
</evidence>
<feature type="transmembrane region" description="Helical" evidence="3">
    <location>
        <begin position="176"/>
        <end position="198"/>
    </location>
</feature>
<feature type="compositionally biased region" description="Low complexity" evidence="2">
    <location>
        <begin position="49"/>
        <end position="68"/>
    </location>
</feature>
<protein>
    <submittedName>
        <fullName evidence="4">Uncharacterized protein</fullName>
    </submittedName>
</protein>
<dbReference type="HOGENOM" id="CLU_990555_0_0_1"/>
<keyword evidence="3" id="KW-0812">Transmembrane</keyword>
<keyword evidence="1" id="KW-0175">Coiled coil</keyword>
<evidence type="ECO:0000313" key="4">
    <source>
        <dbReference type="EMBL" id="KIV83600.1"/>
    </source>
</evidence>
<reference evidence="4 5" key="1">
    <citation type="submission" date="2015-01" db="EMBL/GenBank/DDBJ databases">
        <title>The Genome Sequence of Exophiala sideris CBS121828.</title>
        <authorList>
            <consortium name="The Broad Institute Genomics Platform"/>
            <person name="Cuomo C."/>
            <person name="de Hoog S."/>
            <person name="Gorbushina A."/>
            <person name="Stielow B."/>
            <person name="Teixiera M."/>
            <person name="Abouelleil A."/>
            <person name="Chapman S.B."/>
            <person name="Priest M."/>
            <person name="Young S.K."/>
            <person name="Wortman J."/>
            <person name="Nusbaum C."/>
            <person name="Birren B."/>
        </authorList>
    </citation>
    <scope>NUCLEOTIDE SEQUENCE [LARGE SCALE GENOMIC DNA]</scope>
    <source>
        <strain evidence="4 5">CBS 121828</strain>
    </source>
</reference>
<dbReference type="OrthoDB" id="4119841at2759"/>
<evidence type="ECO:0000256" key="2">
    <source>
        <dbReference type="SAM" id="MobiDB-lite"/>
    </source>
</evidence>
<keyword evidence="3" id="KW-1133">Transmembrane helix</keyword>
<feature type="transmembrane region" description="Helical" evidence="3">
    <location>
        <begin position="256"/>
        <end position="277"/>
    </location>
</feature>
<feature type="transmembrane region" description="Helical" evidence="3">
    <location>
        <begin position="218"/>
        <end position="244"/>
    </location>
</feature>
<evidence type="ECO:0000256" key="3">
    <source>
        <dbReference type="SAM" id="Phobius"/>
    </source>
</evidence>
<gene>
    <name evidence="4" type="ORF">PV11_05613</name>
</gene>
<feature type="region of interest" description="Disordered" evidence="2">
    <location>
        <begin position="34"/>
        <end position="87"/>
    </location>
</feature>
<proteinExistence type="predicted"/>
<organism evidence="4 5">
    <name type="scientific">Exophiala sideris</name>
    <dbReference type="NCBI Taxonomy" id="1016849"/>
    <lineage>
        <taxon>Eukaryota</taxon>
        <taxon>Fungi</taxon>
        <taxon>Dikarya</taxon>
        <taxon>Ascomycota</taxon>
        <taxon>Pezizomycotina</taxon>
        <taxon>Eurotiomycetes</taxon>
        <taxon>Chaetothyriomycetidae</taxon>
        <taxon>Chaetothyriales</taxon>
        <taxon>Herpotrichiellaceae</taxon>
        <taxon>Exophiala</taxon>
    </lineage>
</organism>
<sequence length="281" mass="32065">MAMEIAENIPQSNATISRALQQIGYLPVQTVDRSSMSDRLGPWPLKRNGSSCSTVVASSSSDSTGSSGEQIRVASPDDEDSKCARERRKSELTETLEIVDRQCEFIKELLKTEEATLRNHVEETGRLERQLRDEQQQRQEVAAQVQQDVESGAAAQRGKQRCQKCDRSSEEVVRAVRIGATVLFISMLALIFSPYILWHSFGRKHAWDDLTALQRKRYLYTILIVPALSYTFAIAVSWWSMLVVKRNSRERKSGWSLSFGLVSWTVVFYFWCSFWLLPMVK</sequence>
<feature type="coiled-coil region" evidence="1">
    <location>
        <begin position="110"/>
        <end position="144"/>
    </location>
</feature>
<keyword evidence="3" id="KW-0472">Membrane</keyword>